<dbReference type="InterPro" id="IPR025962">
    <property type="entry name" value="SdpI/YhfL"/>
</dbReference>
<dbReference type="EMBL" id="JADIKJ010000008">
    <property type="protein sequence ID" value="MFK2900345.1"/>
    <property type="molecule type" value="Genomic_DNA"/>
</dbReference>
<proteinExistence type="predicted"/>
<evidence type="ECO:0000313" key="4">
    <source>
        <dbReference type="Proteomes" id="UP001620461"/>
    </source>
</evidence>
<dbReference type="PIRSF" id="PIRSF038959">
    <property type="entry name" value="SdpI"/>
    <property type="match status" value="1"/>
</dbReference>
<evidence type="ECO:0000256" key="1">
    <source>
        <dbReference type="SAM" id="Phobius"/>
    </source>
</evidence>
<gene>
    <name evidence="3" type="ORF">ISP15_08360</name>
</gene>
<keyword evidence="1" id="KW-1133">Transmembrane helix</keyword>
<reference evidence="3 4" key="1">
    <citation type="submission" date="2020-10" db="EMBL/GenBank/DDBJ databases">
        <title>Phylogeny of dyella-like bacteria.</title>
        <authorList>
            <person name="Fu J."/>
        </authorList>
    </citation>
    <scope>NUCLEOTIDE SEQUENCE [LARGE SCALE GENOMIC DNA]</scope>
    <source>
        <strain evidence="3 4">JP1</strain>
    </source>
</reference>
<feature type="transmembrane region" description="Helical" evidence="1">
    <location>
        <begin position="82"/>
        <end position="109"/>
    </location>
</feature>
<keyword evidence="1" id="KW-0472">Membrane</keyword>
<name>A0ABW8JH23_9GAMM</name>
<comment type="caution">
    <text evidence="3">The sequence shown here is derived from an EMBL/GenBank/DDBJ whole genome shotgun (WGS) entry which is preliminary data.</text>
</comment>
<keyword evidence="4" id="KW-1185">Reference proteome</keyword>
<evidence type="ECO:0000313" key="3">
    <source>
        <dbReference type="EMBL" id="MFK2900345.1"/>
    </source>
</evidence>
<dbReference type="Proteomes" id="UP001620461">
    <property type="component" value="Unassembled WGS sequence"/>
</dbReference>
<dbReference type="RefSeq" id="WP_404546808.1">
    <property type="nucleotide sequence ID" value="NZ_JADIKJ010000008.1"/>
</dbReference>
<keyword evidence="1" id="KW-0812">Transmembrane</keyword>
<feature type="transmembrane region" description="Helical" evidence="1">
    <location>
        <begin position="115"/>
        <end position="134"/>
    </location>
</feature>
<dbReference type="Pfam" id="PF07853">
    <property type="entry name" value="DUF1648"/>
    <property type="match status" value="1"/>
</dbReference>
<feature type="transmembrane region" description="Helical" evidence="1">
    <location>
        <begin position="186"/>
        <end position="207"/>
    </location>
</feature>
<dbReference type="InterPro" id="IPR012867">
    <property type="entry name" value="DUF1648"/>
</dbReference>
<feature type="domain" description="DUF1648" evidence="2">
    <location>
        <begin position="16"/>
        <end position="58"/>
    </location>
</feature>
<sequence>MKPRSSWWISAVFLSALLAVFVWLRPRMPALVATHWNARGNVNGYMTPMHAVLVPTLAIVTLGLLTWLLPRISPRRYAIGPFVSAFAVVMLALQALVLVAALGVLLNAAGHPVRMPWLCMISLGALLLVMGNYMDKLRQNFFMGIRTPWTLASEAVWERTHRLSGWMFVLAGLAVIAIALLQAPLWSMLCVIAASVLVPCVYSYVIYQRLEQHG</sequence>
<evidence type="ECO:0000259" key="2">
    <source>
        <dbReference type="Pfam" id="PF07853"/>
    </source>
</evidence>
<feature type="transmembrane region" description="Helical" evidence="1">
    <location>
        <begin position="45"/>
        <end position="70"/>
    </location>
</feature>
<dbReference type="Pfam" id="PF13630">
    <property type="entry name" value="SdpI"/>
    <property type="match status" value="1"/>
</dbReference>
<feature type="transmembrane region" description="Helical" evidence="1">
    <location>
        <begin position="163"/>
        <end position="180"/>
    </location>
</feature>
<dbReference type="InterPro" id="IPR026272">
    <property type="entry name" value="SdpI"/>
</dbReference>
<dbReference type="PANTHER" id="PTHR37810">
    <property type="entry name" value="IMMUNITY PROTEIN SDPI"/>
    <property type="match status" value="1"/>
</dbReference>
<dbReference type="PANTHER" id="PTHR37810:SF5">
    <property type="entry name" value="IMMUNITY PROTEIN SDPI"/>
    <property type="match status" value="1"/>
</dbReference>
<organism evidence="3 4">
    <name type="scientific">Dyella jejuensis</name>
    <dbReference type="NCBI Taxonomy" id="1432009"/>
    <lineage>
        <taxon>Bacteria</taxon>
        <taxon>Pseudomonadati</taxon>
        <taxon>Pseudomonadota</taxon>
        <taxon>Gammaproteobacteria</taxon>
        <taxon>Lysobacterales</taxon>
        <taxon>Rhodanobacteraceae</taxon>
        <taxon>Dyella</taxon>
    </lineage>
</organism>
<protein>
    <submittedName>
        <fullName evidence="3">SdpI family protein</fullName>
    </submittedName>
</protein>
<feature type="transmembrane region" description="Helical" evidence="1">
    <location>
        <begin position="7"/>
        <end position="25"/>
    </location>
</feature>
<accession>A0ABW8JH23</accession>